<protein>
    <submittedName>
        <fullName evidence="4">P-loop NTPase</fullName>
    </submittedName>
</protein>
<dbReference type="InterPro" id="IPR027417">
    <property type="entry name" value="P-loop_NTPase"/>
</dbReference>
<comment type="caution">
    <text evidence="4">The sequence shown here is derived from an EMBL/GenBank/DDBJ whole genome shotgun (WGS) entry which is preliminary data.</text>
</comment>
<accession>A0AAW4PLU0</accession>
<feature type="compositionally biased region" description="Low complexity" evidence="3">
    <location>
        <begin position="390"/>
        <end position="403"/>
    </location>
</feature>
<dbReference type="Gene3D" id="3.40.50.300">
    <property type="entry name" value="P-loop containing nucleotide triphosphate hydrolases"/>
    <property type="match status" value="1"/>
</dbReference>
<dbReference type="RefSeq" id="WP_220582826.1">
    <property type="nucleotide sequence ID" value="NZ_RKLT01000047.1"/>
</dbReference>
<dbReference type="GO" id="GO:0009898">
    <property type="term" value="C:cytoplasmic side of plasma membrane"/>
    <property type="evidence" value="ECO:0007669"/>
    <property type="project" value="TreeGrafter"/>
</dbReference>
<dbReference type="Pfam" id="PF10609">
    <property type="entry name" value="ParA"/>
    <property type="match status" value="1"/>
</dbReference>
<evidence type="ECO:0000256" key="2">
    <source>
        <dbReference type="ARBA" id="ARBA00022840"/>
    </source>
</evidence>
<dbReference type="Proteomes" id="UP001430455">
    <property type="component" value="Unassembled WGS sequence"/>
</dbReference>
<evidence type="ECO:0000313" key="5">
    <source>
        <dbReference type="Proteomes" id="UP001430455"/>
    </source>
</evidence>
<dbReference type="GO" id="GO:0051782">
    <property type="term" value="P:negative regulation of cell division"/>
    <property type="evidence" value="ECO:0007669"/>
    <property type="project" value="TreeGrafter"/>
</dbReference>
<evidence type="ECO:0000256" key="3">
    <source>
        <dbReference type="SAM" id="MobiDB-lite"/>
    </source>
</evidence>
<dbReference type="EMBL" id="RKLT01000047">
    <property type="protein sequence ID" value="MBX0298250.1"/>
    <property type="molecule type" value="Genomic_DNA"/>
</dbReference>
<dbReference type="PANTHER" id="PTHR43384">
    <property type="entry name" value="SEPTUM SITE-DETERMINING PROTEIN MIND HOMOLOG, CHLOROPLASTIC-RELATED"/>
    <property type="match status" value="1"/>
</dbReference>
<keyword evidence="5" id="KW-1185">Reference proteome</keyword>
<dbReference type="GO" id="GO:0016887">
    <property type="term" value="F:ATP hydrolysis activity"/>
    <property type="evidence" value="ECO:0007669"/>
    <property type="project" value="TreeGrafter"/>
</dbReference>
<sequence>MVTNHVFTVAGAKGGIGKTTTCLNLGTMLAEAGYSTVVVEMDLAMANVVDFLNLDLNLKTATTFHDVLAGHASVTEAMYETDVGLSVVPSGTTLDGYAETELDRLPDIVESLRWYHDIVLFDTPAGLSEETVRPLELADSVLLISTPRAAAVRNVRTTQELADRVETPVRGLILTRSGTGTSPGADHIAEFLDVELLGHVPEDDAVPHAQDQGIPVVQNAPNAGAAIAYTKIARKLVATEKAATEQSTAPSSSVDSGTTTREKEQQQDGMDGANATADEQDPLAQPADKEPTQQSPASETHPSNDSELLGPAPPPRLSKSDEGTATPRTAAHDVTTDTATESDHSTEDPEAAISTIEDASTSDGRDNDERDSEPENTAADRTDADTEDQSATTSSGSATGVTGEDNETTTDQTPDENLETRMRSLLGL</sequence>
<dbReference type="AlphaFoldDB" id="A0AAW4PLU0"/>
<reference evidence="4 5" key="1">
    <citation type="submission" date="2021-06" db="EMBL/GenBank/DDBJ databases">
        <title>Halomicroarcula sp. a new haloarchaeum isolated from saline soil.</title>
        <authorList>
            <person name="Duran-Viseras A."/>
            <person name="Sanchez-Porro C."/>
            <person name="Ventosa A."/>
        </authorList>
    </citation>
    <scope>NUCLEOTIDE SEQUENCE [LARGE SCALE GENOMIC DNA]</scope>
    <source>
        <strain evidence="4 5">F27</strain>
    </source>
</reference>
<evidence type="ECO:0000256" key="1">
    <source>
        <dbReference type="ARBA" id="ARBA00022741"/>
    </source>
</evidence>
<keyword evidence="2" id="KW-0067">ATP-binding</keyword>
<dbReference type="GO" id="GO:0005829">
    <property type="term" value="C:cytosol"/>
    <property type="evidence" value="ECO:0007669"/>
    <property type="project" value="TreeGrafter"/>
</dbReference>
<name>A0AAW4PLU0_9EURY</name>
<dbReference type="SUPFAM" id="SSF52540">
    <property type="entry name" value="P-loop containing nucleoside triphosphate hydrolases"/>
    <property type="match status" value="1"/>
</dbReference>
<organism evidence="4 5">
    <name type="scientific">Haloarcula nitratireducens</name>
    <dbReference type="NCBI Taxonomy" id="2487749"/>
    <lineage>
        <taxon>Archaea</taxon>
        <taxon>Methanobacteriati</taxon>
        <taxon>Methanobacteriota</taxon>
        <taxon>Stenosarchaea group</taxon>
        <taxon>Halobacteria</taxon>
        <taxon>Halobacteriales</taxon>
        <taxon>Haloarculaceae</taxon>
        <taxon>Haloarcula</taxon>
    </lineage>
</organism>
<feature type="region of interest" description="Disordered" evidence="3">
    <location>
        <begin position="241"/>
        <end position="428"/>
    </location>
</feature>
<feature type="compositionally biased region" description="Polar residues" evidence="3">
    <location>
        <begin position="292"/>
        <end position="306"/>
    </location>
</feature>
<keyword evidence="1" id="KW-0547">Nucleotide-binding</keyword>
<feature type="compositionally biased region" description="Polar residues" evidence="3">
    <location>
        <begin position="244"/>
        <end position="259"/>
    </location>
</feature>
<dbReference type="InterPro" id="IPR033756">
    <property type="entry name" value="YlxH/NBP35"/>
</dbReference>
<dbReference type="InterPro" id="IPR050625">
    <property type="entry name" value="ParA/MinD_ATPase"/>
</dbReference>
<evidence type="ECO:0000313" key="4">
    <source>
        <dbReference type="EMBL" id="MBX0298250.1"/>
    </source>
</evidence>
<feature type="compositionally biased region" description="Basic and acidic residues" evidence="3">
    <location>
        <begin position="330"/>
        <end position="347"/>
    </location>
</feature>
<dbReference type="PANTHER" id="PTHR43384:SF10">
    <property type="entry name" value="ATPASE INVOLVED IN CHROMOSOME PARTITIONING, PARA_MIND FAMILY"/>
    <property type="match status" value="1"/>
</dbReference>
<proteinExistence type="predicted"/>
<gene>
    <name evidence="4" type="ORF">EGH23_25665</name>
</gene>
<feature type="compositionally biased region" description="Acidic residues" evidence="3">
    <location>
        <begin position="404"/>
        <end position="417"/>
    </location>
</feature>
<dbReference type="GO" id="GO:0005524">
    <property type="term" value="F:ATP binding"/>
    <property type="evidence" value="ECO:0007669"/>
    <property type="project" value="UniProtKB-KW"/>
</dbReference>